<gene>
    <name evidence="2" type="ORF">dsat_1789</name>
</gene>
<evidence type="ECO:0000313" key="3">
    <source>
        <dbReference type="Proteomes" id="UP000014975"/>
    </source>
</evidence>
<evidence type="ECO:0000256" key="1">
    <source>
        <dbReference type="SAM" id="SignalP"/>
    </source>
</evidence>
<dbReference type="Proteomes" id="UP000014975">
    <property type="component" value="Unassembled WGS sequence"/>
</dbReference>
<dbReference type="OrthoDB" id="9831166at2"/>
<dbReference type="EMBL" id="ATHI01000001">
    <property type="protein sequence ID" value="EPR36261.1"/>
    <property type="molecule type" value="Genomic_DNA"/>
</dbReference>
<evidence type="ECO:0008006" key="4">
    <source>
        <dbReference type="Google" id="ProtNLM"/>
    </source>
</evidence>
<dbReference type="AlphaFoldDB" id="S7THI0"/>
<protein>
    <recommendedName>
        <fullName evidence="4">FG-GAP repeat protein</fullName>
    </recommendedName>
</protein>
<dbReference type="STRING" id="1121439.dsat_1789"/>
<dbReference type="PATRIC" id="fig|1121439.3.peg.173"/>
<reference evidence="2 3" key="1">
    <citation type="journal article" date="2013" name="Genome Announc.">
        <title>Draft genome sequences for three mercury-methylating, sulfate-reducing bacteria.</title>
        <authorList>
            <person name="Brown S.D."/>
            <person name="Hurt R.A.Jr."/>
            <person name="Gilmour C.C."/>
            <person name="Elias D.A."/>
        </authorList>
    </citation>
    <scope>NUCLEOTIDE SEQUENCE [LARGE SCALE GENOMIC DNA]</scope>
    <source>
        <strain evidence="2 3">DSM 16529</strain>
    </source>
</reference>
<comment type="caution">
    <text evidence="2">The sequence shown here is derived from an EMBL/GenBank/DDBJ whole genome shotgun (WGS) entry which is preliminary data.</text>
</comment>
<name>S7THI0_9BACT</name>
<dbReference type="RefSeq" id="WP_020885675.1">
    <property type="nucleotide sequence ID" value="NZ_ATHI01000001.1"/>
</dbReference>
<keyword evidence="3" id="KW-1185">Reference proteome</keyword>
<feature type="chain" id="PRO_5004544934" description="FG-GAP repeat protein" evidence="1">
    <location>
        <begin position="22"/>
        <end position="307"/>
    </location>
</feature>
<evidence type="ECO:0000313" key="2">
    <source>
        <dbReference type="EMBL" id="EPR36261.1"/>
    </source>
</evidence>
<feature type="signal peptide" evidence="1">
    <location>
        <begin position="1"/>
        <end position="21"/>
    </location>
</feature>
<proteinExistence type="predicted"/>
<sequence length="307" mass="33163">MAALSLFTLLWLALVSPPASWAVEAEDFLGSVREQVSVQHRSAASLLLAPYRPTAGQEPLRRTGPLDPLLARRASNAQTRVLLLEHSDEIPAELVVISNAPHGGFLHEARPGLQRGGFADAPHLSLTTYGSSWLSGDFLPLDETGIPGRLVVEPSPFGLFGLRSATRLAYHRCGPELDGCADRPFWRLAAKGALAPGAGVRDVNGDGRPDLLFVDILADAVSTGGALADFISGRAWIVFRLHLQREDGRYSDSPDHEARLRFGVRTPPRFTWHETDGQGPRLLLGDPAAPWGTLAWREGRGLVATSP</sequence>
<organism evidence="2 3">
    <name type="scientific">Alkalidesulfovibrio alkalitolerans DSM 16529</name>
    <dbReference type="NCBI Taxonomy" id="1121439"/>
    <lineage>
        <taxon>Bacteria</taxon>
        <taxon>Pseudomonadati</taxon>
        <taxon>Thermodesulfobacteriota</taxon>
        <taxon>Desulfovibrionia</taxon>
        <taxon>Desulfovibrionales</taxon>
        <taxon>Desulfovibrionaceae</taxon>
        <taxon>Alkalidesulfovibrio</taxon>
    </lineage>
</organism>
<keyword evidence="1" id="KW-0732">Signal</keyword>
<dbReference type="eggNOG" id="ENOG5032FGN">
    <property type="taxonomic scope" value="Bacteria"/>
</dbReference>
<accession>S7THI0</accession>